<dbReference type="InterPro" id="IPR003848">
    <property type="entry name" value="DUF218"/>
</dbReference>
<accession>A0A7C8KRA1</accession>
<dbReference type="PANTHER" id="PTHR30336">
    <property type="entry name" value="INNER MEMBRANE PROTEIN, PROBABLE PERMEASE"/>
    <property type="match status" value="1"/>
</dbReference>
<dbReference type="GO" id="GO:0005886">
    <property type="term" value="C:plasma membrane"/>
    <property type="evidence" value="ECO:0007669"/>
    <property type="project" value="TreeGrafter"/>
</dbReference>
<keyword evidence="4" id="KW-1185">Reference proteome</keyword>
<dbReference type="InterPro" id="IPR014729">
    <property type="entry name" value="Rossmann-like_a/b/a_fold"/>
</dbReference>
<dbReference type="EMBL" id="WEID01000120">
    <property type="protein sequence ID" value="KAB8125975.1"/>
    <property type="molecule type" value="Genomic_DNA"/>
</dbReference>
<comment type="caution">
    <text evidence="3">The sequence shown here is derived from an EMBL/GenBank/DDBJ whole genome shotgun (WGS) entry which is preliminary data.</text>
</comment>
<dbReference type="AlphaFoldDB" id="A0A7C8KRA1"/>
<keyword evidence="1" id="KW-0812">Transmembrane</keyword>
<keyword evidence="1" id="KW-0472">Membrane</keyword>
<organism evidence="3 4">
    <name type="scientific">Gracilibacillus oryzae</name>
    <dbReference type="NCBI Taxonomy" id="1672701"/>
    <lineage>
        <taxon>Bacteria</taxon>
        <taxon>Bacillati</taxon>
        <taxon>Bacillota</taxon>
        <taxon>Bacilli</taxon>
        <taxon>Bacillales</taxon>
        <taxon>Bacillaceae</taxon>
        <taxon>Gracilibacillus</taxon>
    </lineage>
</organism>
<feature type="domain" description="DUF218" evidence="2">
    <location>
        <begin position="41"/>
        <end position="185"/>
    </location>
</feature>
<name>A0A7C8KRA1_9BACI</name>
<dbReference type="Proteomes" id="UP000480246">
    <property type="component" value="Unassembled WGS sequence"/>
</dbReference>
<evidence type="ECO:0000313" key="3">
    <source>
        <dbReference type="EMBL" id="KAB8125975.1"/>
    </source>
</evidence>
<reference evidence="3 4" key="1">
    <citation type="submission" date="2019-10" db="EMBL/GenBank/DDBJ databases">
        <title>Gracilibacillus sp. nov. isolated from rice seeds.</title>
        <authorList>
            <person name="He S."/>
        </authorList>
    </citation>
    <scope>NUCLEOTIDE SEQUENCE [LARGE SCALE GENOMIC DNA]</scope>
    <source>
        <strain evidence="3 4">TD8</strain>
    </source>
</reference>
<dbReference type="Gene3D" id="3.40.50.620">
    <property type="entry name" value="HUPs"/>
    <property type="match status" value="1"/>
</dbReference>
<keyword evidence="1" id="KW-1133">Transmembrane helix</keyword>
<sequence>MTKKLRFKLAIIIIVLILAFISFSAFRIWTFSNKLQLVKTDVAVVLGAAVWGEEPSPVFRERINHAIWLYENDYVDNIIFTGGKAEGDKFAEAEVAREYAMKQNVNADDILLETESSITEENLTYANEIALEENFHTFAIVSDPLHMKRAMLMAKNIGMEAYSSPTQSSAYKTWHSKVPFLLREVFFYIGYIVSSPFR</sequence>
<evidence type="ECO:0000259" key="2">
    <source>
        <dbReference type="Pfam" id="PF02698"/>
    </source>
</evidence>
<gene>
    <name evidence="3" type="ORF">F9U64_21155</name>
</gene>
<proteinExistence type="predicted"/>
<evidence type="ECO:0000313" key="4">
    <source>
        <dbReference type="Proteomes" id="UP000480246"/>
    </source>
</evidence>
<feature type="transmembrane region" description="Helical" evidence="1">
    <location>
        <begin position="7"/>
        <end position="29"/>
    </location>
</feature>
<protein>
    <submittedName>
        <fullName evidence="3">YdcF family protein</fullName>
    </submittedName>
</protein>
<dbReference type="InterPro" id="IPR051599">
    <property type="entry name" value="Cell_Envelope_Assoc"/>
</dbReference>
<dbReference type="RefSeq" id="WP_153406860.1">
    <property type="nucleotide sequence ID" value="NZ_ML762454.1"/>
</dbReference>
<dbReference type="PANTHER" id="PTHR30336:SF20">
    <property type="entry name" value="DUF218 DOMAIN-CONTAINING PROTEIN"/>
    <property type="match status" value="1"/>
</dbReference>
<dbReference type="OrthoDB" id="9782395at2"/>
<dbReference type="Pfam" id="PF02698">
    <property type="entry name" value="DUF218"/>
    <property type="match status" value="1"/>
</dbReference>
<evidence type="ECO:0000256" key="1">
    <source>
        <dbReference type="SAM" id="Phobius"/>
    </source>
</evidence>
<dbReference type="CDD" id="cd06259">
    <property type="entry name" value="YdcF-like"/>
    <property type="match status" value="1"/>
</dbReference>